<gene>
    <name evidence="1" type="ORF">RHMOL_Rhmol04G0101700</name>
</gene>
<evidence type="ECO:0000313" key="1">
    <source>
        <dbReference type="EMBL" id="KAI8558529.1"/>
    </source>
</evidence>
<protein>
    <submittedName>
        <fullName evidence="1">Uncharacterized protein</fullName>
    </submittedName>
</protein>
<keyword evidence="2" id="KW-1185">Reference proteome</keyword>
<name>A0ACC0P037_RHOML</name>
<comment type="caution">
    <text evidence="1">The sequence shown here is derived from an EMBL/GenBank/DDBJ whole genome shotgun (WGS) entry which is preliminary data.</text>
</comment>
<sequence length="181" mass="20259">MSLSQLVAALPVNPSKSNWVHRLMRILVHSAASSPWRKSPKPPGRRRLFAHVRVPSPPQGRATERQAIVTSHALDPMLTSPWQNVVEWFQSDDPTPFLTVHGRRTFGEHVGRDPRRFNEAMASDSRLAASVLVKNCKGVFGAEFAGRRWGRDRHGGEGRSRCFSGVGVRRVGSPRPMWLPI</sequence>
<evidence type="ECO:0000313" key="2">
    <source>
        <dbReference type="Proteomes" id="UP001062846"/>
    </source>
</evidence>
<accession>A0ACC0P037</accession>
<proteinExistence type="predicted"/>
<reference evidence="1" key="1">
    <citation type="submission" date="2022-02" db="EMBL/GenBank/DDBJ databases">
        <title>Plant Genome Project.</title>
        <authorList>
            <person name="Zhang R.-G."/>
        </authorList>
    </citation>
    <scope>NUCLEOTIDE SEQUENCE</scope>
    <source>
        <strain evidence="1">AT1</strain>
    </source>
</reference>
<dbReference type="EMBL" id="CM046391">
    <property type="protein sequence ID" value="KAI8558529.1"/>
    <property type="molecule type" value="Genomic_DNA"/>
</dbReference>
<organism evidence="1 2">
    <name type="scientific">Rhododendron molle</name>
    <name type="common">Chinese azalea</name>
    <name type="synonym">Azalea mollis</name>
    <dbReference type="NCBI Taxonomy" id="49168"/>
    <lineage>
        <taxon>Eukaryota</taxon>
        <taxon>Viridiplantae</taxon>
        <taxon>Streptophyta</taxon>
        <taxon>Embryophyta</taxon>
        <taxon>Tracheophyta</taxon>
        <taxon>Spermatophyta</taxon>
        <taxon>Magnoliopsida</taxon>
        <taxon>eudicotyledons</taxon>
        <taxon>Gunneridae</taxon>
        <taxon>Pentapetalae</taxon>
        <taxon>asterids</taxon>
        <taxon>Ericales</taxon>
        <taxon>Ericaceae</taxon>
        <taxon>Ericoideae</taxon>
        <taxon>Rhodoreae</taxon>
        <taxon>Rhododendron</taxon>
    </lineage>
</organism>
<dbReference type="Proteomes" id="UP001062846">
    <property type="component" value="Chromosome 4"/>
</dbReference>